<dbReference type="OrthoDB" id="1496042at2"/>
<protein>
    <submittedName>
        <fullName evidence="1">Uncharacterized protein</fullName>
    </submittedName>
</protein>
<reference evidence="2" key="1">
    <citation type="submission" date="2016-10" db="EMBL/GenBank/DDBJ databases">
        <authorList>
            <person name="Varghese N."/>
            <person name="Submissions S."/>
        </authorList>
    </citation>
    <scope>NUCLEOTIDE SEQUENCE [LARGE SCALE GENOMIC DNA]</scope>
    <source>
        <strain evidence="2">XJ109</strain>
    </source>
</reference>
<evidence type="ECO:0000313" key="2">
    <source>
        <dbReference type="Proteomes" id="UP000199149"/>
    </source>
</evidence>
<sequence>MEGNYMQQNLVYDALENYALLSFKEIDPAAVWEFPYFKTIFSNGDPMRDANPIFSARNKKDGTVFKIILDEDQGELHTYIHQGVEEKVTVYLMDQTTYLNKLKGLFAEIAGHCAGYKID</sequence>
<name>A0A1I4WP20_9FLAO</name>
<dbReference type="RefSeq" id="WP_092908168.1">
    <property type="nucleotide sequence ID" value="NZ_FOUZ01000007.1"/>
</dbReference>
<dbReference type="Proteomes" id="UP000199149">
    <property type="component" value="Unassembled WGS sequence"/>
</dbReference>
<dbReference type="STRING" id="684065.SAMN05421738_107115"/>
<evidence type="ECO:0000313" key="1">
    <source>
        <dbReference type="EMBL" id="SFN15518.1"/>
    </source>
</evidence>
<proteinExistence type="predicted"/>
<keyword evidence="2" id="KW-1185">Reference proteome</keyword>
<dbReference type="EMBL" id="FOUZ01000007">
    <property type="protein sequence ID" value="SFN15518.1"/>
    <property type="molecule type" value="Genomic_DNA"/>
</dbReference>
<organism evidence="1 2">
    <name type="scientific">Algoriella xinjiangensis</name>
    <dbReference type="NCBI Taxonomy" id="684065"/>
    <lineage>
        <taxon>Bacteria</taxon>
        <taxon>Pseudomonadati</taxon>
        <taxon>Bacteroidota</taxon>
        <taxon>Flavobacteriia</taxon>
        <taxon>Flavobacteriales</taxon>
        <taxon>Weeksellaceae</taxon>
        <taxon>Algoriella</taxon>
    </lineage>
</organism>
<gene>
    <name evidence="1" type="ORF">SAMN05421738_107115</name>
</gene>
<accession>A0A1I4WP20</accession>
<dbReference type="AlphaFoldDB" id="A0A1I4WP20"/>